<evidence type="ECO:0000259" key="2">
    <source>
        <dbReference type="PROSITE" id="PS50943"/>
    </source>
</evidence>
<feature type="domain" description="HTH cro/C1-type" evidence="2">
    <location>
        <begin position="23"/>
        <end position="77"/>
    </location>
</feature>
<feature type="region of interest" description="Disordered" evidence="1">
    <location>
        <begin position="82"/>
        <end position="104"/>
    </location>
</feature>
<dbReference type="CDD" id="cd00093">
    <property type="entry name" value="HTH_XRE"/>
    <property type="match status" value="1"/>
</dbReference>
<dbReference type="Gene3D" id="1.10.260.40">
    <property type="entry name" value="lambda repressor-like DNA-binding domains"/>
    <property type="match status" value="1"/>
</dbReference>
<dbReference type="InterPro" id="IPR001387">
    <property type="entry name" value="Cro/C1-type_HTH"/>
</dbReference>
<dbReference type="EMBL" id="JABCUI010000003">
    <property type="protein sequence ID" value="NMW87492.1"/>
    <property type="molecule type" value="Genomic_DNA"/>
</dbReference>
<evidence type="ECO:0000313" key="3">
    <source>
        <dbReference type="EMBL" id="NMW87492.1"/>
    </source>
</evidence>
<dbReference type="AlphaFoldDB" id="A0A7Y0YCV8"/>
<protein>
    <submittedName>
        <fullName evidence="3">Helix-turn-helix transcriptional regulator</fullName>
    </submittedName>
</protein>
<gene>
    <name evidence="3" type="ORF">HHJ67_06950</name>
</gene>
<dbReference type="Pfam" id="PF13443">
    <property type="entry name" value="HTH_26"/>
    <property type="match status" value="1"/>
</dbReference>
<dbReference type="PROSITE" id="PS50943">
    <property type="entry name" value="HTH_CROC1"/>
    <property type="match status" value="1"/>
</dbReference>
<name>A0A7Y0YCV8_9ACTO</name>
<feature type="compositionally biased region" description="Basic and acidic residues" evidence="1">
    <location>
        <begin position="86"/>
        <end position="95"/>
    </location>
</feature>
<evidence type="ECO:0000256" key="1">
    <source>
        <dbReference type="SAM" id="MobiDB-lite"/>
    </source>
</evidence>
<dbReference type="InterPro" id="IPR010982">
    <property type="entry name" value="Lambda_DNA-bd_dom_sf"/>
</dbReference>
<dbReference type="Proteomes" id="UP000553981">
    <property type="component" value="Unassembled WGS sequence"/>
</dbReference>
<reference evidence="3 4" key="1">
    <citation type="submission" date="2020-04" db="EMBL/GenBank/DDBJ databases">
        <title>Antimicrobial susceptibility and clonality of vaginal-derived multi-drug resistant Mobiluncus isolates in China.</title>
        <authorList>
            <person name="Zhang X."/>
        </authorList>
    </citation>
    <scope>NUCLEOTIDE SEQUENCE [LARGE SCALE GENOMIC DNA]</scope>
    <source>
        <strain evidence="3 4">19</strain>
    </source>
</reference>
<sequence>MTNTLAPTMQTSLNLTSIATVNIRALCARSGYSASDLARALKMNRTALGYRWRGQTDWRLEELEQIAVVFGTTPWDLITPAFGDKWNPDTKKLPRLDSNQQPAD</sequence>
<evidence type="ECO:0000313" key="4">
    <source>
        <dbReference type="Proteomes" id="UP000553981"/>
    </source>
</evidence>
<dbReference type="SUPFAM" id="SSF47413">
    <property type="entry name" value="lambda repressor-like DNA-binding domains"/>
    <property type="match status" value="1"/>
</dbReference>
<dbReference type="GO" id="GO:0003677">
    <property type="term" value="F:DNA binding"/>
    <property type="evidence" value="ECO:0007669"/>
    <property type="project" value="InterPro"/>
</dbReference>
<dbReference type="SMART" id="SM00530">
    <property type="entry name" value="HTH_XRE"/>
    <property type="match status" value="1"/>
</dbReference>
<accession>A0A7Y0YCV8</accession>
<proteinExistence type="predicted"/>
<comment type="caution">
    <text evidence="3">The sequence shown here is derived from an EMBL/GenBank/DDBJ whole genome shotgun (WGS) entry which is preliminary data.</text>
</comment>
<organism evidence="3 4">
    <name type="scientific">Mobiluncus curtisii</name>
    <dbReference type="NCBI Taxonomy" id="2051"/>
    <lineage>
        <taxon>Bacteria</taxon>
        <taxon>Bacillati</taxon>
        <taxon>Actinomycetota</taxon>
        <taxon>Actinomycetes</taxon>
        <taxon>Actinomycetales</taxon>
        <taxon>Actinomycetaceae</taxon>
        <taxon>Mobiluncus</taxon>
    </lineage>
</organism>